<dbReference type="PANTHER" id="PTHR10763:SF26">
    <property type="entry name" value="CELL DIVISION CONTROL PROTEIN 6 HOMOLOG"/>
    <property type="match status" value="1"/>
</dbReference>
<dbReference type="EMBL" id="NJET01000109">
    <property type="protein sequence ID" value="PHH61284.1"/>
    <property type="molecule type" value="Genomic_DNA"/>
</dbReference>
<dbReference type="PANTHER" id="PTHR10763">
    <property type="entry name" value="CELL DIVISION CONTROL PROTEIN 6-RELATED"/>
    <property type="match status" value="1"/>
</dbReference>
<dbReference type="GO" id="GO:0033314">
    <property type="term" value="P:mitotic DNA replication checkpoint signaling"/>
    <property type="evidence" value="ECO:0007669"/>
    <property type="project" value="TreeGrafter"/>
</dbReference>
<dbReference type="Proteomes" id="UP000226192">
    <property type="component" value="Unassembled WGS sequence"/>
</dbReference>
<dbReference type="GO" id="GO:0006270">
    <property type="term" value="P:DNA replication initiation"/>
    <property type="evidence" value="ECO:0007669"/>
    <property type="project" value="UniProtKB-UniRule"/>
</dbReference>
<dbReference type="Pfam" id="PF13191">
    <property type="entry name" value="AAA_16"/>
    <property type="match status" value="1"/>
</dbReference>
<comment type="caution">
    <text evidence="9">The sequence shown here is derived from an EMBL/GenBank/DDBJ whole genome shotgun (WGS) entry which is preliminary data.</text>
</comment>
<evidence type="ECO:0000313" key="9">
    <source>
        <dbReference type="EMBL" id="PHH61284.1"/>
    </source>
</evidence>
<dbReference type="InterPro" id="IPR054425">
    <property type="entry name" value="Cdc6_ORC1-like_ATPase_lid"/>
</dbReference>
<dbReference type="GO" id="GO:0003688">
    <property type="term" value="F:DNA replication origin binding"/>
    <property type="evidence" value="ECO:0007669"/>
    <property type="project" value="TreeGrafter"/>
</dbReference>
<evidence type="ECO:0000256" key="4">
    <source>
        <dbReference type="ARBA" id="ARBA00023306"/>
    </source>
</evidence>
<comment type="similarity">
    <text evidence="1 5">Belongs to the CDC6/cdc18 family.</text>
</comment>
<evidence type="ECO:0000256" key="1">
    <source>
        <dbReference type="ARBA" id="ARBA00006184"/>
    </source>
</evidence>
<feature type="region of interest" description="Disordered" evidence="6">
    <location>
        <begin position="1"/>
        <end position="59"/>
    </location>
</feature>
<dbReference type="Gene3D" id="1.10.8.60">
    <property type="match status" value="1"/>
</dbReference>
<evidence type="ECO:0000256" key="3">
    <source>
        <dbReference type="ARBA" id="ARBA00022705"/>
    </source>
</evidence>
<keyword evidence="10" id="KW-1185">Reference proteome</keyword>
<dbReference type="GO" id="GO:0051301">
    <property type="term" value="P:cell division"/>
    <property type="evidence" value="ECO:0007669"/>
    <property type="project" value="UniProtKB-UniRule"/>
</dbReference>
<dbReference type="PIRSF" id="PIRSF001767">
    <property type="entry name" value="Cdc6"/>
    <property type="match status" value="1"/>
</dbReference>
<feature type="compositionally biased region" description="Basic residues" evidence="6">
    <location>
        <begin position="1"/>
        <end position="11"/>
    </location>
</feature>
<accession>A0A2C5Y2T7</accession>
<dbReference type="InterPro" id="IPR036388">
    <property type="entry name" value="WH-like_DNA-bd_sf"/>
</dbReference>
<keyword evidence="3" id="KW-0235">DNA replication</keyword>
<evidence type="ECO:0000313" key="10">
    <source>
        <dbReference type="Proteomes" id="UP000226192"/>
    </source>
</evidence>
<dbReference type="InterPro" id="IPR027417">
    <property type="entry name" value="P-loop_NTPase"/>
</dbReference>
<dbReference type="SUPFAM" id="SSF52540">
    <property type="entry name" value="P-loop containing nucleoside triphosphate hydrolases"/>
    <property type="match status" value="1"/>
</dbReference>
<dbReference type="InterPro" id="IPR041664">
    <property type="entry name" value="AAA_16"/>
</dbReference>
<protein>
    <recommendedName>
        <fullName evidence="5">Cell division control protein</fullName>
    </recommendedName>
</protein>
<feature type="region of interest" description="Disordered" evidence="6">
    <location>
        <begin position="91"/>
        <end position="110"/>
    </location>
</feature>
<keyword evidence="4" id="KW-0131">Cell cycle</keyword>
<reference evidence="9 10" key="1">
    <citation type="submission" date="2017-06" db="EMBL/GenBank/DDBJ databases">
        <title>Ant-infecting Ophiocordyceps genomes reveal a high diversity of potential behavioral manipulation genes and a possible major role for enterotoxins.</title>
        <authorList>
            <person name="De Bekker C."/>
            <person name="Evans H.C."/>
            <person name="Brachmann A."/>
            <person name="Hughes D.P."/>
        </authorList>
    </citation>
    <scope>NUCLEOTIDE SEQUENCE [LARGE SCALE GENOMIC DNA]</scope>
    <source>
        <strain evidence="9 10">Map64</strain>
    </source>
</reference>
<keyword evidence="2" id="KW-0132">Cell division</keyword>
<name>A0A2C5Y2T7_9HYPO</name>
<evidence type="ECO:0000256" key="2">
    <source>
        <dbReference type="ARBA" id="ARBA00022618"/>
    </source>
</evidence>
<dbReference type="Gene3D" id="1.10.10.10">
    <property type="entry name" value="Winged helix-like DNA-binding domain superfamily/Winged helix DNA-binding domain"/>
    <property type="match status" value="1"/>
</dbReference>
<dbReference type="AlphaFoldDB" id="A0A2C5Y2T7"/>
<sequence length="622" mass="67707">MARSALGKRGRALPQVDQTPRKRTRLQAKQLDTPSGSDQENRDPRHVTAVSGDEDGDDIEDDIADEVADEIAELPRKTRKLKIQTLTIKSPVTPSTPRHRDVLSGGPTTPRHAVMSAGKLFKRMTPQSCFSPSTIQTVYQSARQLFAREADPGQLVGRESEREQLVEFLSRCSSSSPSGCVYVSGAPGTGKSAMITQLMKEHSHGPEMRSAYINCMSIKSSKALYDALVSELGLQDGLSDADAVTALQQAFCPRTKSSTVYQVTLDEMDHVLTMDLESLYRVMEWSMHKSSRLVLIGIANALDLTDRFLPRLKAKNLKPQLLPFLPYTAAQIKTIVVTRLQSLMPAGKQDYVPFIHPAAIELCSRKVSSQTGDLRKAFEICRRALELIETETRSKHEDEAREKLLQLTPSKKPLGEKINGAAGEGSSRSVLQIMTSSLGALTAETAPRASIGHLNKITAAAFSNGTTQRLKTLNLQQKATLCALVAYEKRARAPIKATSVPLTPSKTRTLAPTIKMLFNAYRSLCTWDSVLYPLASSEFREVVGSLETLGLINTVDGRTGSFVTPQTPSKRGRKVAAASGDEKRIASSVSEKEVEAVTEGAGAGILRSILAGEALDLMDVCV</sequence>
<dbReference type="OrthoDB" id="1926878at2759"/>
<dbReference type="STRING" id="1399860.A0A2C5Y2T7"/>
<evidence type="ECO:0000259" key="7">
    <source>
        <dbReference type="Pfam" id="PF13191"/>
    </source>
</evidence>
<evidence type="ECO:0000256" key="5">
    <source>
        <dbReference type="PIRNR" id="PIRNR001767"/>
    </source>
</evidence>
<proteinExistence type="inferred from homology"/>
<feature type="domain" description="Cdc6/ORC1-like ATPase lid" evidence="8">
    <location>
        <begin position="327"/>
        <end position="391"/>
    </location>
</feature>
<dbReference type="InterPro" id="IPR050311">
    <property type="entry name" value="ORC1/CDC6"/>
</dbReference>
<dbReference type="GO" id="GO:0005634">
    <property type="term" value="C:nucleus"/>
    <property type="evidence" value="ECO:0007669"/>
    <property type="project" value="UniProtKB-SubCell"/>
</dbReference>
<dbReference type="Gene3D" id="3.40.50.300">
    <property type="entry name" value="P-loop containing nucleotide triphosphate hydrolases"/>
    <property type="match status" value="1"/>
</dbReference>
<organism evidence="9 10">
    <name type="scientific">Ophiocordyceps australis</name>
    <dbReference type="NCBI Taxonomy" id="1399860"/>
    <lineage>
        <taxon>Eukaryota</taxon>
        <taxon>Fungi</taxon>
        <taxon>Dikarya</taxon>
        <taxon>Ascomycota</taxon>
        <taxon>Pezizomycotina</taxon>
        <taxon>Sordariomycetes</taxon>
        <taxon>Hypocreomycetidae</taxon>
        <taxon>Hypocreales</taxon>
        <taxon>Ophiocordycipitaceae</taxon>
        <taxon>Ophiocordyceps</taxon>
    </lineage>
</organism>
<dbReference type="Pfam" id="PF22606">
    <property type="entry name" value="Cdc6-ORC-like_ATPase_lid"/>
    <property type="match status" value="1"/>
</dbReference>
<dbReference type="FunFam" id="3.40.50.300:FF:000547">
    <property type="entry name" value="Cell division control protein"/>
    <property type="match status" value="1"/>
</dbReference>
<feature type="domain" description="Orc1-like AAA ATPase" evidence="7">
    <location>
        <begin position="154"/>
        <end position="255"/>
    </location>
</feature>
<evidence type="ECO:0000259" key="8">
    <source>
        <dbReference type="Pfam" id="PF22606"/>
    </source>
</evidence>
<dbReference type="InterPro" id="IPR016314">
    <property type="entry name" value="Cdc6/18"/>
</dbReference>
<gene>
    <name evidence="9" type="ORF">CDD81_514</name>
</gene>
<evidence type="ECO:0000256" key="6">
    <source>
        <dbReference type="SAM" id="MobiDB-lite"/>
    </source>
</evidence>